<dbReference type="EMBL" id="LXFE01000239">
    <property type="protein sequence ID" value="OLL26125.1"/>
    <property type="molecule type" value="Genomic_DNA"/>
</dbReference>
<reference evidence="2 3" key="1">
    <citation type="submission" date="2016-04" db="EMBL/GenBank/DDBJ databases">
        <title>Evolutionary innovation and constraint leading to complex multicellularity in the Ascomycota.</title>
        <authorList>
            <person name="Cisse O."/>
            <person name="Nguyen A."/>
            <person name="Hewitt D.A."/>
            <person name="Jedd G."/>
            <person name="Stajich J.E."/>
        </authorList>
    </citation>
    <scope>NUCLEOTIDE SEQUENCE [LARGE SCALE GENOMIC DNA]</scope>
    <source>
        <strain evidence="2 3">DAH-3</strain>
    </source>
</reference>
<protein>
    <submittedName>
        <fullName evidence="2">Uncharacterized protein</fullName>
    </submittedName>
</protein>
<dbReference type="AlphaFoldDB" id="A0A1U7LTX0"/>
<keyword evidence="3" id="KW-1185">Reference proteome</keyword>
<evidence type="ECO:0000313" key="2">
    <source>
        <dbReference type="EMBL" id="OLL26125.1"/>
    </source>
</evidence>
<comment type="caution">
    <text evidence="2">The sequence shown here is derived from an EMBL/GenBank/DDBJ whole genome shotgun (WGS) entry which is preliminary data.</text>
</comment>
<feature type="compositionally biased region" description="Basic and acidic residues" evidence="1">
    <location>
        <begin position="35"/>
        <end position="62"/>
    </location>
</feature>
<gene>
    <name evidence="2" type="ORF">NEOLI_000631</name>
</gene>
<feature type="compositionally biased region" description="Basic residues" evidence="1">
    <location>
        <begin position="63"/>
        <end position="79"/>
    </location>
</feature>
<organism evidence="2 3">
    <name type="scientific">Neolecta irregularis (strain DAH-3)</name>
    <dbReference type="NCBI Taxonomy" id="1198029"/>
    <lineage>
        <taxon>Eukaryota</taxon>
        <taxon>Fungi</taxon>
        <taxon>Dikarya</taxon>
        <taxon>Ascomycota</taxon>
        <taxon>Taphrinomycotina</taxon>
        <taxon>Neolectales</taxon>
        <taxon>Neolectaceae</taxon>
        <taxon>Neolecta</taxon>
    </lineage>
</organism>
<evidence type="ECO:0000313" key="3">
    <source>
        <dbReference type="Proteomes" id="UP000186594"/>
    </source>
</evidence>
<dbReference type="Proteomes" id="UP000186594">
    <property type="component" value="Unassembled WGS sequence"/>
</dbReference>
<accession>A0A1U7LTX0</accession>
<proteinExistence type="predicted"/>
<feature type="region of interest" description="Disordered" evidence="1">
    <location>
        <begin position="1"/>
        <end position="79"/>
    </location>
</feature>
<name>A0A1U7LTX0_NEOID</name>
<evidence type="ECO:0000256" key="1">
    <source>
        <dbReference type="SAM" id="MobiDB-lite"/>
    </source>
</evidence>
<sequence length="79" mass="9174">MKSAEYGGKFPERKKKFNAFKEMNKSNGKRRNHQEKKDDEAQVKGEDGETKKRKHEDSDAPRKRGRGRGRGRGKGRNNE</sequence>